<accession>A0A0H5R7H2</accession>
<organism evidence="2">
    <name type="scientific">Spongospora subterranea</name>
    <dbReference type="NCBI Taxonomy" id="70186"/>
    <lineage>
        <taxon>Eukaryota</taxon>
        <taxon>Sar</taxon>
        <taxon>Rhizaria</taxon>
        <taxon>Endomyxa</taxon>
        <taxon>Phytomyxea</taxon>
        <taxon>Plasmodiophorida</taxon>
        <taxon>Plasmodiophoridae</taxon>
        <taxon>Spongospora</taxon>
    </lineage>
</organism>
<protein>
    <recommendedName>
        <fullName evidence="1">THIF-type NAD/FAD binding fold domain-containing protein</fullName>
    </recommendedName>
</protein>
<dbReference type="AlphaFoldDB" id="A0A0H5R7H2"/>
<dbReference type="SUPFAM" id="SSF69572">
    <property type="entry name" value="Activating enzymes of the ubiquitin-like proteins"/>
    <property type="match status" value="1"/>
</dbReference>
<dbReference type="GO" id="GO:0019948">
    <property type="term" value="F:SUMO activating enzyme activity"/>
    <property type="evidence" value="ECO:0007669"/>
    <property type="project" value="TreeGrafter"/>
</dbReference>
<proteinExistence type="predicted"/>
<dbReference type="PANTHER" id="PTHR10953">
    <property type="entry name" value="UBIQUITIN-ACTIVATING ENZYME E1"/>
    <property type="match status" value="1"/>
</dbReference>
<dbReference type="InterPro" id="IPR035985">
    <property type="entry name" value="Ubiquitin-activating_enz"/>
</dbReference>
<dbReference type="EMBL" id="HACM01009616">
    <property type="protein sequence ID" value="CRZ10058.1"/>
    <property type="molecule type" value="Transcribed_RNA"/>
</dbReference>
<dbReference type="GO" id="GO:0005737">
    <property type="term" value="C:cytoplasm"/>
    <property type="evidence" value="ECO:0007669"/>
    <property type="project" value="TreeGrafter"/>
</dbReference>
<feature type="domain" description="THIF-type NAD/FAD binding fold" evidence="1">
    <location>
        <begin position="17"/>
        <end position="331"/>
    </location>
</feature>
<evidence type="ECO:0000313" key="2">
    <source>
        <dbReference type="EMBL" id="CRZ10058.1"/>
    </source>
</evidence>
<dbReference type="PANTHER" id="PTHR10953:SF162">
    <property type="entry name" value="SUMO-ACTIVATING ENZYME SUBUNIT 1"/>
    <property type="match status" value="1"/>
</dbReference>
<dbReference type="Gene3D" id="3.40.50.720">
    <property type="entry name" value="NAD(P)-binding Rossmann-like Domain"/>
    <property type="match status" value="1"/>
</dbReference>
<sequence>MTTPVQHEITSDEVSLYDRQIRVWGVEAQNRLRNSHVLIVNITAAHCEVAKNIVLAGIGSLTLLDDSVLEENEDISSHFMLNSSDVGKNKADAVVPRIAELNPNVQVCAISGNISSSPPSFFDDFTVISVAGCGLSAIKSLERICSSSANGAALFLCGTINFNAFFFSFLHHHTFVMTEPGTNGASDVHKDVSVDYPTFSELFSAHFKDVSSGFGPRLKSSAQQFICIRLMFEFEEKFGRWPDLADMEVFVEFQRSMKSQGLDSLTLPDNVVQETLSCWRQEFAPSTAIIGGILGQEILKTISRKDAPLQNVTIFSGWEGSAINIRIPAQKPSE</sequence>
<name>A0A0H5R7H2_9EUKA</name>
<dbReference type="Pfam" id="PF00899">
    <property type="entry name" value="ThiF"/>
    <property type="match status" value="1"/>
</dbReference>
<dbReference type="GO" id="GO:0016925">
    <property type="term" value="P:protein sumoylation"/>
    <property type="evidence" value="ECO:0007669"/>
    <property type="project" value="TreeGrafter"/>
</dbReference>
<reference evidence="2" key="1">
    <citation type="submission" date="2015-04" db="EMBL/GenBank/DDBJ databases">
        <title>The genome sequence of the plant pathogenic Rhizarian Plasmodiophora brassicae reveals insights in its biotrophic life cycle and the origin of chitin synthesis.</title>
        <authorList>
            <person name="Schwelm A."/>
            <person name="Fogelqvist J."/>
            <person name="Knaust A."/>
            <person name="Julke S."/>
            <person name="Lilja T."/>
            <person name="Dhandapani V."/>
            <person name="Bonilla-Rosso G."/>
            <person name="Karlsson M."/>
            <person name="Shevchenko A."/>
            <person name="Choi S.R."/>
            <person name="Kim H.G."/>
            <person name="Park J.Y."/>
            <person name="Lim Y.P."/>
            <person name="Ludwig-Muller J."/>
            <person name="Dixelius C."/>
        </authorList>
    </citation>
    <scope>NUCLEOTIDE SEQUENCE</scope>
    <source>
        <tissue evidence="2">Potato root galls</tissue>
    </source>
</reference>
<evidence type="ECO:0000259" key="1">
    <source>
        <dbReference type="Pfam" id="PF00899"/>
    </source>
</evidence>
<dbReference type="GO" id="GO:0031510">
    <property type="term" value="C:SUMO activating enzyme complex"/>
    <property type="evidence" value="ECO:0007669"/>
    <property type="project" value="TreeGrafter"/>
</dbReference>
<dbReference type="InterPro" id="IPR000594">
    <property type="entry name" value="ThiF_NAD_FAD-bd"/>
</dbReference>
<dbReference type="InterPro" id="IPR045886">
    <property type="entry name" value="ThiF/MoeB/HesA"/>
</dbReference>